<evidence type="ECO:0000256" key="1">
    <source>
        <dbReference type="SAM" id="Phobius"/>
    </source>
</evidence>
<protein>
    <submittedName>
        <fullName evidence="2">Membrane protein</fullName>
    </submittedName>
</protein>
<dbReference type="InterPro" id="IPR025917">
    <property type="entry name" value="YuiB"/>
</dbReference>
<dbReference type="STRING" id="1385510.GCA_000425205_03150"/>
<gene>
    <name evidence="2" type="ORF">N781_07580</name>
</gene>
<dbReference type="AlphaFoldDB" id="A0A0A5GC80"/>
<proteinExistence type="predicted"/>
<keyword evidence="1" id="KW-0472">Membrane</keyword>
<sequence length="107" mass="12010">MGFNIVQAFVSVLLFFVLFFGISFIVNMLFRKTWVMAIVYPVIIIFIIDNIGIMEYFTAPSTSVQTAWGHLIRLTIVDGVILSSGLIGVLVSGIVIRTLRARGYQMF</sequence>
<name>A0A0A5GC80_9BACI</name>
<dbReference type="RefSeq" id="WP_231572135.1">
    <property type="nucleotide sequence ID" value="NZ_AULI01000016.1"/>
</dbReference>
<feature type="transmembrane region" description="Helical" evidence="1">
    <location>
        <begin position="6"/>
        <end position="30"/>
    </location>
</feature>
<dbReference type="eggNOG" id="ENOG5032RYS">
    <property type="taxonomic scope" value="Bacteria"/>
</dbReference>
<feature type="transmembrane region" description="Helical" evidence="1">
    <location>
        <begin position="71"/>
        <end position="96"/>
    </location>
</feature>
<keyword evidence="1" id="KW-1133">Transmembrane helix</keyword>
<dbReference type="Proteomes" id="UP000030528">
    <property type="component" value="Unassembled WGS sequence"/>
</dbReference>
<keyword evidence="3" id="KW-1185">Reference proteome</keyword>
<dbReference type="Pfam" id="PF14068">
    <property type="entry name" value="YuiB"/>
    <property type="match status" value="1"/>
</dbReference>
<feature type="transmembrane region" description="Helical" evidence="1">
    <location>
        <begin position="37"/>
        <end position="59"/>
    </location>
</feature>
<organism evidence="2 3">
    <name type="scientific">Pontibacillus halophilus JSM 076056 = DSM 19796</name>
    <dbReference type="NCBI Taxonomy" id="1385510"/>
    <lineage>
        <taxon>Bacteria</taxon>
        <taxon>Bacillati</taxon>
        <taxon>Bacillota</taxon>
        <taxon>Bacilli</taxon>
        <taxon>Bacillales</taxon>
        <taxon>Bacillaceae</taxon>
        <taxon>Pontibacillus</taxon>
    </lineage>
</organism>
<comment type="caution">
    <text evidence="2">The sequence shown here is derived from an EMBL/GenBank/DDBJ whole genome shotgun (WGS) entry which is preliminary data.</text>
</comment>
<evidence type="ECO:0000313" key="2">
    <source>
        <dbReference type="EMBL" id="KGX89614.1"/>
    </source>
</evidence>
<keyword evidence="1" id="KW-0812">Transmembrane</keyword>
<dbReference type="EMBL" id="AVPE01000021">
    <property type="protein sequence ID" value="KGX89614.1"/>
    <property type="molecule type" value="Genomic_DNA"/>
</dbReference>
<reference evidence="2 3" key="1">
    <citation type="submission" date="2013-08" db="EMBL/GenBank/DDBJ databases">
        <authorList>
            <person name="Huang J."/>
            <person name="Wang G."/>
        </authorList>
    </citation>
    <scope>NUCLEOTIDE SEQUENCE [LARGE SCALE GENOMIC DNA]</scope>
    <source>
        <strain evidence="2 3">JSM 076056</strain>
    </source>
</reference>
<accession>A0A0A5GC80</accession>
<evidence type="ECO:0000313" key="3">
    <source>
        <dbReference type="Proteomes" id="UP000030528"/>
    </source>
</evidence>